<sequence length="102" mass="12102">MGLDAWMYSTDARAKLSNIKKDKNFRSYELAYWRKNHKLNDFVQRLFVEKGGNYDDFNCSITFLTEKDLREIAKENPEDSELVDEAIAELKNGMAVFYTCWW</sequence>
<name>A0A8S5T2P7_9CAUD</name>
<evidence type="ECO:0000313" key="1">
    <source>
        <dbReference type="EMBL" id="DAF57518.1"/>
    </source>
</evidence>
<dbReference type="EMBL" id="BK032734">
    <property type="protein sequence ID" value="DAF57518.1"/>
    <property type="molecule type" value="Genomic_DNA"/>
</dbReference>
<organism evidence="1">
    <name type="scientific">Myoviridae sp. ctqfO1</name>
    <dbReference type="NCBI Taxonomy" id="2827710"/>
    <lineage>
        <taxon>Viruses</taxon>
        <taxon>Duplodnaviria</taxon>
        <taxon>Heunggongvirae</taxon>
        <taxon>Uroviricota</taxon>
        <taxon>Caudoviricetes</taxon>
    </lineage>
</organism>
<protein>
    <submittedName>
        <fullName evidence="1">Uncharacterized protein</fullName>
    </submittedName>
</protein>
<accession>A0A8S5T2P7</accession>
<proteinExistence type="predicted"/>
<reference evidence="1" key="1">
    <citation type="journal article" date="2021" name="Proc. Natl. Acad. Sci. U.S.A.">
        <title>A Catalog of Tens of Thousands of Viruses from Human Metagenomes Reveals Hidden Associations with Chronic Diseases.</title>
        <authorList>
            <person name="Tisza M.J."/>
            <person name="Buck C.B."/>
        </authorList>
    </citation>
    <scope>NUCLEOTIDE SEQUENCE</scope>
    <source>
        <strain evidence="1">CtqfO1</strain>
    </source>
</reference>